<evidence type="ECO:0000313" key="1">
    <source>
        <dbReference type="EMBL" id="KAF7683438.1"/>
    </source>
</evidence>
<dbReference type="Proteomes" id="UP001516464">
    <property type="component" value="Unassembled WGS sequence"/>
</dbReference>
<organism evidence="1 2">
    <name type="scientific">Astathelohania contejeani</name>
    <dbReference type="NCBI Taxonomy" id="164912"/>
    <lineage>
        <taxon>Eukaryota</taxon>
        <taxon>Fungi</taxon>
        <taxon>Fungi incertae sedis</taxon>
        <taxon>Microsporidia</taxon>
        <taxon>Astathelohaniidae</taxon>
        <taxon>Astathelohania</taxon>
    </lineage>
</organism>
<comment type="caution">
    <text evidence="1">The sequence shown here is derived from an EMBL/GenBank/DDBJ whole genome shotgun (WGS) entry which is preliminary data.</text>
</comment>
<accession>A0ABQ7HZ18</accession>
<sequence>MLGHDYTCRHNEVLRCNHLLLANKYGLNKTLRSHSFQEVMKNKRTESQADTSIWSDILVKINRSDIFIYDKRENAIILVKIRITSHYNIQAVKTKKKKKYGLLPNELDSLYKAKTKIIHYVMIWTKVVTKYPRNYLKKLNISFKVTYTNRRHCRRPLKLYY</sequence>
<reference evidence="1 2" key="1">
    <citation type="submission" date="2019-01" db="EMBL/GenBank/DDBJ databases">
        <title>Genomes sequencing and comparative genomics of infectious freshwater microsporidia, Cucumispora dikerogammari and Thelohania contejeani.</title>
        <authorList>
            <person name="Cormier A."/>
            <person name="Giraud I."/>
            <person name="Wattier R."/>
            <person name="Teixeira M."/>
            <person name="Grandjean F."/>
            <person name="Rigaud T."/>
            <person name="Cordaux R."/>
        </authorList>
    </citation>
    <scope>NUCLEOTIDE SEQUENCE [LARGE SCALE GENOMIC DNA]</scope>
    <source>
        <strain evidence="1">T1</strain>
        <tissue evidence="1">Spores</tissue>
    </source>
</reference>
<evidence type="ECO:0000313" key="2">
    <source>
        <dbReference type="Proteomes" id="UP001516464"/>
    </source>
</evidence>
<protein>
    <submittedName>
        <fullName evidence="1">Uncharacterized protein</fullName>
    </submittedName>
</protein>
<dbReference type="EMBL" id="SBIQ01000087">
    <property type="protein sequence ID" value="KAF7683438.1"/>
    <property type="molecule type" value="Genomic_DNA"/>
</dbReference>
<keyword evidence="2" id="KW-1185">Reference proteome</keyword>
<gene>
    <name evidence="1" type="ORF">TCON_1357</name>
</gene>
<name>A0ABQ7HZ18_9MICR</name>
<proteinExistence type="predicted"/>